<dbReference type="CDD" id="cd02440">
    <property type="entry name" value="AdoMet_MTases"/>
    <property type="match status" value="1"/>
</dbReference>
<dbReference type="AlphaFoldDB" id="A0A915N997"/>
<comment type="function">
    <text evidence="9">Probable methyltransferase required to silence rDNA.</text>
</comment>
<evidence type="ECO:0000256" key="6">
    <source>
        <dbReference type="ARBA" id="ARBA00022679"/>
    </source>
</evidence>
<comment type="subcellular location">
    <subcellularLocation>
        <location evidence="1 9">Nucleus</location>
        <location evidence="1 9">Nucleolus</location>
    </subcellularLocation>
</comment>
<evidence type="ECO:0000313" key="12">
    <source>
        <dbReference type="WBParaSite" id="scaffold8378_cov230.g12997"/>
    </source>
</evidence>
<dbReference type="SUPFAM" id="SSF53335">
    <property type="entry name" value="S-adenosyl-L-methionine-dependent methyltransferases"/>
    <property type="match status" value="1"/>
</dbReference>
<dbReference type="GO" id="GO:0008168">
    <property type="term" value="F:methyltransferase activity"/>
    <property type="evidence" value="ECO:0007669"/>
    <property type="project" value="UniProtKB-KW"/>
</dbReference>
<dbReference type="GO" id="GO:0042149">
    <property type="term" value="P:cellular response to glucose starvation"/>
    <property type="evidence" value="ECO:0007669"/>
    <property type="project" value="TreeGrafter"/>
</dbReference>
<sequence length="370" mass="42272">MKLKRSKTNNSTLNSSKVFNLKKSGNEDSVSSKSTQKDKSALPRKLSKDVKQKPTIDVSSVTSGTKKRKRPWRQAVRRKAKRERLGAQVSGLSVDEDLEQEDFSEDNSQSEEPRKKTKRSRKKRLRDKNRILAKCFDSNNNNEQEAKEKLQTSKSPDSRLDAARFRYVNEQLYTHPSTSAVQLFKEDPNAFEAYHRGYKLQLKKWPFNPLNSILLDLSSLPPGSVIADLGCGEAELAERLGSKYKVHSFDLVSLNERVVVADMAKIPLARESVDVCVYCLSLMGTNLAHFFREAHRVLKMNGKVKIVEVTSRFKNIKKFIDALGKMGFQLKRKKELDGKYFTALTLQKIGRFVNKRPLGLQLDPCLYKKR</sequence>
<dbReference type="GO" id="GO:0033553">
    <property type="term" value="C:rDNA heterochromatin"/>
    <property type="evidence" value="ECO:0007669"/>
    <property type="project" value="TreeGrafter"/>
</dbReference>
<dbReference type="GO" id="GO:0005730">
    <property type="term" value="C:nucleolus"/>
    <property type="evidence" value="ECO:0007669"/>
    <property type="project" value="UniProtKB-SubCell"/>
</dbReference>
<dbReference type="PANTHER" id="PTHR12787">
    <property type="entry name" value="RIBOSOMAL RNA-PROCESSING PROTEIN 8"/>
    <property type="match status" value="1"/>
</dbReference>
<feature type="region of interest" description="Disordered" evidence="10">
    <location>
        <begin position="1"/>
        <end position="157"/>
    </location>
</feature>
<dbReference type="GO" id="GO:0000183">
    <property type="term" value="P:rDNA heterochromatin formation"/>
    <property type="evidence" value="ECO:0007669"/>
    <property type="project" value="TreeGrafter"/>
</dbReference>
<evidence type="ECO:0000256" key="4">
    <source>
        <dbReference type="ARBA" id="ARBA00022552"/>
    </source>
</evidence>
<evidence type="ECO:0000256" key="2">
    <source>
        <dbReference type="ARBA" id="ARBA00006301"/>
    </source>
</evidence>
<dbReference type="GO" id="GO:0006364">
    <property type="term" value="P:rRNA processing"/>
    <property type="evidence" value="ECO:0007669"/>
    <property type="project" value="UniProtKB-UniRule"/>
</dbReference>
<dbReference type="InterPro" id="IPR029063">
    <property type="entry name" value="SAM-dependent_MTases_sf"/>
</dbReference>
<dbReference type="Proteomes" id="UP000887561">
    <property type="component" value="Unplaced"/>
</dbReference>
<keyword evidence="4 9" id="KW-0698">rRNA processing</keyword>
<feature type="compositionally biased region" description="Basic residues" evidence="10">
    <location>
        <begin position="115"/>
        <end position="127"/>
    </location>
</feature>
<evidence type="ECO:0000256" key="1">
    <source>
        <dbReference type="ARBA" id="ARBA00004604"/>
    </source>
</evidence>
<keyword evidence="5 9" id="KW-0489">Methyltransferase</keyword>
<dbReference type="FunFam" id="1.10.10.2150:FF:000001">
    <property type="entry name" value="Ribosomal RNA-processing protein 8"/>
    <property type="match status" value="1"/>
</dbReference>
<dbReference type="GO" id="GO:0032259">
    <property type="term" value="P:methylation"/>
    <property type="evidence" value="ECO:0007669"/>
    <property type="project" value="UniProtKB-KW"/>
</dbReference>
<evidence type="ECO:0000313" key="11">
    <source>
        <dbReference type="Proteomes" id="UP000887561"/>
    </source>
</evidence>
<protein>
    <recommendedName>
        <fullName evidence="3 9">Ribosomal RNA-processing protein 8</fullName>
        <ecNumber evidence="9">2.1.1.-</ecNumber>
    </recommendedName>
</protein>
<feature type="compositionally biased region" description="Basic residues" evidence="10">
    <location>
        <begin position="65"/>
        <end position="82"/>
    </location>
</feature>
<dbReference type="PANTHER" id="PTHR12787:SF0">
    <property type="entry name" value="RIBOSOMAL RNA-PROCESSING PROTEIN 8"/>
    <property type="match status" value="1"/>
</dbReference>
<evidence type="ECO:0000256" key="7">
    <source>
        <dbReference type="ARBA" id="ARBA00022691"/>
    </source>
</evidence>
<evidence type="ECO:0000256" key="3">
    <source>
        <dbReference type="ARBA" id="ARBA00020203"/>
    </source>
</evidence>
<evidence type="ECO:0000256" key="8">
    <source>
        <dbReference type="ARBA" id="ARBA00023242"/>
    </source>
</evidence>
<evidence type="ECO:0000256" key="9">
    <source>
        <dbReference type="RuleBase" id="RU365074"/>
    </source>
</evidence>
<feature type="compositionally biased region" description="Low complexity" evidence="10">
    <location>
        <begin position="8"/>
        <end position="17"/>
    </location>
</feature>
<feature type="compositionally biased region" description="Acidic residues" evidence="10">
    <location>
        <begin position="94"/>
        <end position="109"/>
    </location>
</feature>
<comment type="similarity">
    <text evidence="2 9">Belongs to the methyltransferase superfamily. RRP8 family.</text>
</comment>
<proteinExistence type="inferred from homology"/>
<name>A0A915N997_MELJA</name>
<dbReference type="InterPro" id="IPR007823">
    <property type="entry name" value="RRP8"/>
</dbReference>
<dbReference type="Gene3D" id="1.10.10.2150">
    <property type="entry name" value="Ribosomal RNA-processing protein 8, N-terminal domain"/>
    <property type="match status" value="1"/>
</dbReference>
<keyword evidence="11" id="KW-1185">Reference proteome</keyword>
<organism evidence="11 12">
    <name type="scientific">Meloidogyne javanica</name>
    <name type="common">Root-knot nematode worm</name>
    <dbReference type="NCBI Taxonomy" id="6303"/>
    <lineage>
        <taxon>Eukaryota</taxon>
        <taxon>Metazoa</taxon>
        <taxon>Ecdysozoa</taxon>
        <taxon>Nematoda</taxon>
        <taxon>Chromadorea</taxon>
        <taxon>Rhabditida</taxon>
        <taxon>Tylenchina</taxon>
        <taxon>Tylenchomorpha</taxon>
        <taxon>Tylenchoidea</taxon>
        <taxon>Meloidogynidae</taxon>
        <taxon>Meloidogyninae</taxon>
        <taxon>Meloidogyne</taxon>
        <taxon>Meloidogyne incognita group</taxon>
    </lineage>
</organism>
<dbReference type="WBParaSite" id="scaffold8378_cov230.g12997">
    <property type="protein sequence ID" value="scaffold8378_cov230.g12997"/>
    <property type="gene ID" value="scaffold8378_cov230.g12997"/>
</dbReference>
<dbReference type="GO" id="GO:0005677">
    <property type="term" value="C:chromatin silencing complex"/>
    <property type="evidence" value="ECO:0007669"/>
    <property type="project" value="TreeGrafter"/>
</dbReference>
<evidence type="ECO:0000256" key="5">
    <source>
        <dbReference type="ARBA" id="ARBA00022603"/>
    </source>
</evidence>
<reference evidence="12" key="1">
    <citation type="submission" date="2022-11" db="UniProtKB">
        <authorList>
            <consortium name="WormBaseParasite"/>
        </authorList>
    </citation>
    <scope>IDENTIFICATION</scope>
</reference>
<dbReference type="InterPro" id="IPR042036">
    <property type="entry name" value="RRP8_N"/>
</dbReference>
<dbReference type="GO" id="GO:0046015">
    <property type="term" value="P:regulation of transcription by glucose"/>
    <property type="evidence" value="ECO:0007669"/>
    <property type="project" value="TreeGrafter"/>
</dbReference>
<dbReference type="Pfam" id="PF05148">
    <property type="entry name" value="Methyltransf_8"/>
    <property type="match status" value="1"/>
</dbReference>
<evidence type="ECO:0000256" key="10">
    <source>
        <dbReference type="SAM" id="MobiDB-lite"/>
    </source>
</evidence>
<keyword evidence="6 9" id="KW-0808">Transferase</keyword>
<dbReference type="Gene3D" id="3.40.50.150">
    <property type="entry name" value="Vaccinia Virus protein VP39"/>
    <property type="match status" value="1"/>
</dbReference>
<feature type="compositionally biased region" description="Basic and acidic residues" evidence="10">
    <location>
        <begin position="144"/>
        <end position="157"/>
    </location>
</feature>
<keyword evidence="7 9" id="KW-0949">S-adenosyl-L-methionine</keyword>
<keyword evidence="8 9" id="KW-0539">Nucleus</keyword>
<accession>A0A915N997</accession>
<dbReference type="EC" id="2.1.1.-" evidence="9"/>
<feature type="compositionally biased region" description="Basic and acidic residues" evidence="10">
    <location>
        <begin position="35"/>
        <end position="54"/>
    </location>
</feature>